<evidence type="ECO:0000313" key="10">
    <source>
        <dbReference type="Ensembl" id="ENSDCDP00010058916.1"/>
    </source>
</evidence>
<evidence type="ECO:0000256" key="1">
    <source>
        <dbReference type="ARBA" id="ARBA00004613"/>
    </source>
</evidence>
<gene>
    <name evidence="10" type="primary">LOC114800998</name>
</gene>
<reference evidence="10 11" key="1">
    <citation type="submission" date="2020-06" db="EMBL/GenBank/DDBJ databases">
        <authorList>
            <consortium name="Wellcome Sanger Institute Data Sharing"/>
        </authorList>
    </citation>
    <scope>NUCLEOTIDE SEQUENCE [LARGE SCALE GENOMIC DNA]</scope>
</reference>
<evidence type="ECO:0000313" key="11">
    <source>
        <dbReference type="Proteomes" id="UP000694580"/>
    </source>
</evidence>
<comment type="subcellular location">
    <subcellularLocation>
        <location evidence="1">Secreted</location>
    </subcellularLocation>
</comment>
<evidence type="ECO:0000256" key="5">
    <source>
        <dbReference type="ARBA" id="ARBA00023157"/>
    </source>
</evidence>
<sequence length="141" mass="14929">MYICAQTKPDISVPPADPDQQSSSSIEGTMRAQPLLILLAFGLLGSSLAVMVTDSGYSFSLESVKVLKRLMEAESRMESPLAHAVYVGSPSPLCVNPTLPQEFLQVCQGLDSRAVFSNLAAILTSPYPCEVCANAACTGCL</sequence>
<evidence type="ECO:0000256" key="7">
    <source>
        <dbReference type="ARBA" id="ARBA00041176"/>
    </source>
</evidence>
<evidence type="ECO:0000256" key="6">
    <source>
        <dbReference type="ARBA" id="ARBA00037765"/>
    </source>
</evidence>
<evidence type="ECO:0000256" key="8">
    <source>
        <dbReference type="SAM" id="MobiDB-lite"/>
    </source>
</evidence>
<dbReference type="InterPro" id="IPR000879">
    <property type="entry name" value="Guanylin"/>
</dbReference>
<dbReference type="Pfam" id="PF02058">
    <property type="entry name" value="Guanylin"/>
    <property type="match status" value="1"/>
</dbReference>
<dbReference type="PRINTS" id="PR00774">
    <property type="entry name" value="GUANYLIN"/>
</dbReference>
<dbReference type="InterPro" id="IPR036382">
    <property type="entry name" value="Guanylin_sf"/>
</dbReference>
<dbReference type="SUPFAM" id="SSF89890">
    <property type="entry name" value="Proguanylin"/>
    <property type="match status" value="1"/>
</dbReference>
<dbReference type="PANTHER" id="PTHR11318">
    <property type="entry name" value="GUANYLIN FAMILY MEMBER"/>
    <property type="match status" value="1"/>
</dbReference>
<protein>
    <recommendedName>
        <fullName evidence="7">Guanylate cyclase activator 2B</fullName>
    </recommendedName>
</protein>
<dbReference type="AlphaFoldDB" id="A0AAY4ENZ4"/>
<keyword evidence="11" id="KW-1185">Reference proteome</keyword>
<keyword evidence="4" id="KW-0732">Signal</keyword>
<evidence type="ECO:0000256" key="2">
    <source>
        <dbReference type="ARBA" id="ARBA00009883"/>
    </source>
</evidence>
<dbReference type="GO" id="GO:0005576">
    <property type="term" value="C:extracellular region"/>
    <property type="evidence" value="ECO:0007669"/>
    <property type="project" value="UniProtKB-SubCell"/>
</dbReference>
<dbReference type="GO" id="GO:0030250">
    <property type="term" value="F:guanylate cyclase activator activity"/>
    <property type="evidence" value="ECO:0007669"/>
    <property type="project" value="InterPro"/>
</dbReference>
<reference evidence="10" key="2">
    <citation type="submission" date="2025-08" db="UniProtKB">
        <authorList>
            <consortium name="Ensembl"/>
        </authorList>
    </citation>
    <scope>IDENTIFICATION</scope>
</reference>
<evidence type="ECO:0000256" key="4">
    <source>
        <dbReference type="ARBA" id="ARBA00022729"/>
    </source>
</evidence>
<proteinExistence type="inferred from homology"/>
<dbReference type="GeneTree" id="ENSGT01140000284731"/>
<organism evidence="10 11">
    <name type="scientific">Denticeps clupeoides</name>
    <name type="common">denticle herring</name>
    <dbReference type="NCBI Taxonomy" id="299321"/>
    <lineage>
        <taxon>Eukaryota</taxon>
        <taxon>Metazoa</taxon>
        <taxon>Chordata</taxon>
        <taxon>Craniata</taxon>
        <taxon>Vertebrata</taxon>
        <taxon>Euteleostomi</taxon>
        <taxon>Actinopterygii</taxon>
        <taxon>Neopterygii</taxon>
        <taxon>Teleostei</taxon>
        <taxon>Clupei</taxon>
        <taxon>Clupeiformes</taxon>
        <taxon>Denticipitoidei</taxon>
        <taxon>Denticipitidae</taxon>
        <taxon>Denticeps</taxon>
    </lineage>
</organism>
<comment type="similarity">
    <text evidence="2">Belongs to the guanylin family.</text>
</comment>
<evidence type="ECO:0000256" key="3">
    <source>
        <dbReference type="ARBA" id="ARBA00022525"/>
    </source>
</evidence>
<dbReference type="Proteomes" id="UP000694580">
    <property type="component" value="Chromosome 12"/>
</dbReference>
<keyword evidence="3" id="KW-0964">Secreted</keyword>
<comment type="function">
    <text evidence="6">Endogenous activator of intestinal guanylate cyclase. It stimulates this enzyme through the same receptor binding region as the heat-stable enterotoxins. May be a potent physiological regulator of intestinal fluid and electrolyte transport. May be an autocrine/paracrine regulator of intestinal salt and water transport.</text>
</comment>
<dbReference type="Gene3D" id="3.90.1450.10">
    <property type="entry name" value="Guanylin"/>
    <property type="match status" value="1"/>
</dbReference>
<accession>A0AAY4ENZ4</accession>
<keyword evidence="5" id="KW-1015">Disulfide bond</keyword>
<dbReference type="Ensembl" id="ENSDCDT00010069625.1">
    <property type="protein sequence ID" value="ENSDCDP00010058916.1"/>
    <property type="gene ID" value="ENSDCDG00010033048.1"/>
</dbReference>
<dbReference type="PANTHER" id="PTHR11318:SF4">
    <property type="entry name" value="GUANYLATE CYCLASE ACTIVATOR 2B"/>
    <property type="match status" value="1"/>
</dbReference>
<feature type="transmembrane region" description="Helical" evidence="9">
    <location>
        <begin position="35"/>
        <end position="59"/>
    </location>
</feature>
<keyword evidence="9" id="KW-0472">Membrane</keyword>
<evidence type="ECO:0000256" key="9">
    <source>
        <dbReference type="SAM" id="Phobius"/>
    </source>
</evidence>
<keyword evidence="9" id="KW-1133">Transmembrane helix</keyword>
<name>A0AAY4ENZ4_9TELE</name>
<feature type="region of interest" description="Disordered" evidence="8">
    <location>
        <begin position="1"/>
        <end position="25"/>
    </location>
</feature>
<reference evidence="10" key="3">
    <citation type="submission" date="2025-09" db="UniProtKB">
        <authorList>
            <consortium name="Ensembl"/>
        </authorList>
    </citation>
    <scope>IDENTIFICATION</scope>
</reference>
<keyword evidence="9" id="KW-0812">Transmembrane</keyword>